<organism evidence="1 2">
    <name type="scientific">Shewanella algae</name>
    <dbReference type="NCBI Taxonomy" id="38313"/>
    <lineage>
        <taxon>Bacteria</taxon>
        <taxon>Pseudomonadati</taxon>
        <taxon>Pseudomonadota</taxon>
        <taxon>Gammaproteobacteria</taxon>
        <taxon>Alteromonadales</taxon>
        <taxon>Shewanellaceae</taxon>
        <taxon>Shewanella</taxon>
    </lineage>
</organism>
<dbReference type="Proteomes" id="UP000825078">
    <property type="component" value="Chromosome"/>
</dbReference>
<dbReference type="RefSeq" id="WP_025009376.1">
    <property type="nucleotide sequence ID" value="NZ_AP024612.1"/>
</dbReference>
<evidence type="ECO:0000313" key="1">
    <source>
        <dbReference type="EMBL" id="BCV44354.1"/>
    </source>
</evidence>
<dbReference type="GeneID" id="93808413"/>
<sequence>MIQDSLAQQLLDTATAFRLGKEAEASGRLKDCIEQMQARLEQQQLPSEALQLVPGMLASQQRHDWLGLADTLEYELVPLLA</sequence>
<accession>A0A5N5TUU3</accession>
<gene>
    <name evidence="1" type="ORF">TUM17379_13720</name>
</gene>
<reference evidence="1" key="1">
    <citation type="submission" date="2021-05" db="EMBL/GenBank/DDBJ databases">
        <title>Molecular characterization for Shewanella algae harboring chromosomal blaOXA-55-like strains isolated from clinical and environment sample.</title>
        <authorList>
            <person name="Ohama Y."/>
            <person name="Aoki K."/>
            <person name="Harada S."/>
            <person name="Moriya K."/>
            <person name="Ishii Y."/>
            <person name="Tateda K."/>
        </authorList>
    </citation>
    <scope>NUCLEOTIDE SEQUENCE</scope>
    <source>
        <strain evidence="1">TUM17379</strain>
    </source>
</reference>
<name>A0A5N5TUU3_9GAMM</name>
<protein>
    <submittedName>
        <fullName evidence="1">Uncharacterized protein</fullName>
    </submittedName>
</protein>
<proteinExistence type="predicted"/>
<dbReference type="EMBL" id="AP024613">
    <property type="protein sequence ID" value="BCV44354.1"/>
    <property type="molecule type" value="Genomic_DNA"/>
</dbReference>
<evidence type="ECO:0000313" key="2">
    <source>
        <dbReference type="Proteomes" id="UP000825078"/>
    </source>
</evidence>
<dbReference type="AlphaFoldDB" id="A0A5N5TUU3"/>